<evidence type="ECO:0000256" key="2">
    <source>
        <dbReference type="ARBA" id="ARBA00012682"/>
    </source>
</evidence>
<dbReference type="SUPFAM" id="SSF46609">
    <property type="entry name" value="Fe,Mn superoxide dismutase (SOD), N-terminal domain"/>
    <property type="match status" value="1"/>
</dbReference>
<dbReference type="PIRSF" id="PIRSF000349">
    <property type="entry name" value="SODismutase"/>
    <property type="match status" value="1"/>
</dbReference>
<dbReference type="Gene3D" id="3.55.40.20">
    <property type="entry name" value="Iron/manganese superoxide dismutase, C-terminal domain"/>
    <property type="match status" value="1"/>
</dbReference>
<name>A0A146G6K7_TERSA</name>
<feature type="domain" description="Manganese/iron superoxide dismutase N-terminal" evidence="7">
    <location>
        <begin position="55"/>
        <end position="142"/>
    </location>
</feature>
<feature type="binding site" evidence="5">
    <location>
        <position position="216"/>
    </location>
    <ligand>
        <name>Mn(2+)</name>
        <dbReference type="ChEBI" id="CHEBI:29035"/>
    </ligand>
</feature>
<keyword evidence="10" id="KW-1185">Reference proteome</keyword>
<feature type="binding site" evidence="5">
    <location>
        <position position="79"/>
    </location>
    <ligand>
        <name>Mn(2+)</name>
        <dbReference type="ChEBI" id="CHEBI:29035"/>
    </ligand>
</feature>
<dbReference type="PROSITE" id="PS51318">
    <property type="entry name" value="TAT"/>
    <property type="match status" value="1"/>
</dbReference>
<sequence>MKPTIDSTPTPLNRRSLFKLSAGSLLATWLAAPLGNIFAQTSAAPTSAPAPTGPYTLPPLPYAYDALNPSIDTETMKIHHDKHHKAYVDNANKLLADQPELAKLTPEELLKDLDKAPESIRTGLRNNVGGHVNHSLFWQMMSPKGGGEPKGELAEAINKQFGSFAEFQKKFDEAAMKRFGSGWAWLVLDDGKLEITSTANQDSPIMEDEEPILGLDVWEHAYYLKYQNRRPEYVTAWWNVVNWDFANSLYQKALKKD</sequence>
<evidence type="ECO:0000313" key="10">
    <source>
        <dbReference type="Proteomes" id="UP000076023"/>
    </source>
</evidence>
<dbReference type="InterPro" id="IPR019833">
    <property type="entry name" value="Mn/Fe_SOD_BS"/>
</dbReference>
<comment type="caution">
    <text evidence="9">The sequence shown here is derived from an EMBL/GenBank/DDBJ whole genome shotgun (WGS) entry which is preliminary data.</text>
</comment>
<feature type="binding site" evidence="5">
    <location>
        <position position="134"/>
    </location>
    <ligand>
        <name>Mn(2+)</name>
        <dbReference type="ChEBI" id="CHEBI:29035"/>
    </ligand>
</feature>
<gene>
    <name evidence="9" type="ORF">TSACC_21794</name>
</gene>
<evidence type="ECO:0000256" key="5">
    <source>
        <dbReference type="PIRSR" id="PIRSR000349-1"/>
    </source>
</evidence>
<keyword evidence="3 5" id="KW-0479">Metal-binding</keyword>
<dbReference type="InterPro" id="IPR019831">
    <property type="entry name" value="Mn/Fe_SOD_N"/>
</dbReference>
<dbReference type="FunFam" id="1.10.287.990:FF:000001">
    <property type="entry name" value="Superoxide dismutase"/>
    <property type="match status" value="1"/>
</dbReference>
<dbReference type="SUPFAM" id="SSF54719">
    <property type="entry name" value="Fe,Mn superoxide dismutase (SOD), C-terminal domain"/>
    <property type="match status" value="1"/>
</dbReference>
<comment type="similarity">
    <text evidence="1 6">Belongs to the iron/manganese superoxide dismutase family.</text>
</comment>
<feature type="binding site" evidence="5">
    <location>
        <position position="220"/>
    </location>
    <ligand>
        <name>Mn(2+)</name>
        <dbReference type="ChEBI" id="CHEBI:29035"/>
    </ligand>
</feature>
<dbReference type="OrthoDB" id="9803125at2"/>
<comment type="function">
    <text evidence="6">Destroys radicals which are normally produced within the cells and which are toxic to biological systems.</text>
</comment>
<dbReference type="GO" id="GO:0004784">
    <property type="term" value="F:superoxide dismutase activity"/>
    <property type="evidence" value="ECO:0007669"/>
    <property type="project" value="UniProtKB-EC"/>
</dbReference>
<dbReference type="Gene3D" id="1.10.287.990">
    <property type="entry name" value="Fe,Mn superoxide dismutase (SOD) domain"/>
    <property type="match status" value="1"/>
</dbReference>
<dbReference type="EC" id="1.15.1.1" evidence="2 6"/>
<dbReference type="Pfam" id="PF02777">
    <property type="entry name" value="Sod_Fe_C"/>
    <property type="match status" value="1"/>
</dbReference>
<evidence type="ECO:0000256" key="4">
    <source>
        <dbReference type="ARBA" id="ARBA00023002"/>
    </source>
</evidence>
<feature type="domain" description="Manganese/iron superoxide dismutase C-terminal" evidence="8">
    <location>
        <begin position="149"/>
        <end position="247"/>
    </location>
</feature>
<dbReference type="GO" id="GO:0005737">
    <property type="term" value="C:cytoplasm"/>
    <property type="evidence" value="ECO:0007669"/>
    <property type="project" value="TreeGrafter"/>
</dbReference>
<evidence type="ECO:0000313" key="9">
    <source>
        <dbReference type="EMBL" id="GAT33379.1"/>
    </source>
</evidence>
<dbReference type="PANTHER" id="PTHR43595">
    <property type="entry name" value="37S RIBOSOMAL PROTEIN S26, MITOCHONDRIAL"/>
    <property type="match status" value="1"/>
</dbReference>
<dbReference type="STRING" id="690879.TSACC_21794"/>
<dbReference type="InterPro" id="IPR019832">
    <property type="entry name" value="Mn/Fe_SOD_C"/>
</dbReference>
<protein>
    <recommendedName>
        <fullName evidence="2 6">Superoxide dismutase</fullName>
        <ecNumber evidence="2 6">1.15.1.1</ecNumber>
    </recommendedName>
</protein>
<organism evidence="9 10">
    <name type="scientific">Terrimicrobium sacchariphilum</name>
    <dbReference type="NCBI Taxonomy" id="690879"/>
    <lineage>
        <taxon>Bacteria</taxon>
        <taxon>Pseudomonadati</taxon>
        <taxon>Verrucomicrobiota</taxon>
        <taxon>Terrimicrobiia</taxon>
        <taxon>Terrimicrobiales</taxon>
        <taxon>Terrimicrobiaceae</taxon>
        <taxon>Terrimicrobium</taxon>
    </lineage>
</organism>
<evidence type="ECO:0000256" key="1">
    <source>
        <dbReference type="ARBA" id="ARBA00008714"/>
    </source>
</evidence>
<comment type="catalytic activity">
    <reaction evidence="6">
        <text>2 superoxide + 2 H(+) = H2O2 + O2</text>
        <dbReference type="Rhea" id="RHEA:20696"/>
        <dbReference type="ChEBI" id="CHEBI:15378"/>
        <dbReference type="ChEBI" id="CHEBI:15379"/>
        <dbReference type="ChEBI" id="CHEBI:16240"/>
        <dbReference type="ChEBI" id="CHEBI:18421"/>
        <dbReference type="EC" id="1.15.1.1"/>
    </reaction>
</comment>
<dbReference type="InParanoid" id="A0A146G6K7"/>
<dbReference type="PRINTS" id="PR01703">
    <property type="entry name" value="MNSODISMTASE"/>
</dbReference>
<reference evidence="10" key="1">
    <citation type="journal article" date="2017" name="Genome Announc.">
        <title>Draft Genome Sequence of Terrimicrobium sacchariphilum NM-5T, a Facultative Anaerobic Soil Bacterium of the Class Spartobacteria.</title>
        <authorList>
            <person name="Qiu Y.L."/>
            <person name="Tourlousse D.M."/>
            <person name="Matsuura N."/>
            <person name="Ohashi A."/>
            <person name="Sekiguchi Y."/>
        </authorList>
    </citation>
    <scope>NUCLEOTIDE SEQUENCE [LARGE SCALE GENOMIC DNA]</scope>
    <source>
        <strain evidence="10">NM-5</strain>
    </source>
</reference>
<dbReference type="AlphaFoldDB" id="A0A146G6K7"/>
<dbReference type="PROSITE" id="PS00088">
    <property type="entry name" value="SOD_MN"/>
    <property type="match status" value="1"/>
</dbReference>
<accession>A0A146G6K7</accession>
<evidence type="ECO:0000256" key="3">
    <source>
        <dbReference type="ARBA" id="ARBA00022723"/>
    </source>
</evidence>
<evidence type="ECO:0000259" key="7">
    <source>
        <dbReference type="Pfam" id="PF00081"/>
    </source>
</evidence>
<dbReference type="FunFam" id="3.55.40.20:FF:000001">
    <property type="entry name" value="Superoxide dismutase"/>
    <property type="match status" value="1"/>
</dbReference>
<dbReference type="GO" id="GO:0030145">
    <property type="term" value="F:manganese ion binding"/>
    <property type="evidence" value="ECO:0007669"/>
    <property type="project" value="UniProtKB-ARBA"/>
</dbReference>
<dbReference type="RefSeq" id="WP_084400352.1">
    <property type="nucleotide sequence ID" value="NZ_BDCO01000002.1"/>
</dbReference>
<keyword evidence="4 6" id="KW-0560">Oxidoreductase</keyword>
<dbReference type="InterPro" id="IPR036314">
    <property type="entry name" value="SOD_C_sf"/>
</dbReference>
<proteinExistence type="inferred from homology"/>
<dbReference type="InterPro" id="IPR036324">
    <property type="entry name" value="Mn/Fe_SOD_N_sf"/>
</dbReference>
<dbReference type="Proteomes" id="UP000076023">
    <property type="component" value="Unassembled WGS sequence"/>
</dbReference>
<dbReference type="Pfam" id="PF00081">
    <property type="entry name" value="Sod_Fe_N"/>
    <property type="match status" value="1"/>
</dbReference>
<dbReference type="InterPro" id="IPR001189">
    <property type="entry name" value="Mn/Fe_SOD"/>
</dbReference>
<dbReference type="InterPro" id="IPR006311">
    <property type="entry name" value="TAT_signal"/>
</dbReference>
<evidence type="ECO:0000256" key="6">
    <source>
        <dbReference type="RuleBase" id="RU000414"/>
    </source>
</evidence>
<dbReference type="EMBL" id="BDCO01000002">
    <property type="protein sequence ID" value="GAT33379.1"/>
    <property type="molecule type" value="Genomic_DNA"/>
</dbReference>
<dbReference type="PANTHER" id="PTHR43595:SF2">
    <property type="entry name" value="SMALL RIBOSOMAL SUBUNIT PROTEIN MS42"/>
    <property type="match status" value="1"/>
</dbReference>
<evidence type="ECO:0000259" key="8">
    <source>
        <dbReference type="Pfam" id="PF02777"/>
    </source>
</evidence>